<dbReference type="Pfam" id="PF00702">
    <property type="entry name" value="Hydrolase"/>
    <property type="match status" value="1"/>
</dbReference>
<evidence type="ECO:0000256" key="6">
    <source>
        <dbReference type="ARBA" id="ARBA00022723"/>
    </source>
</evidence>
<feature type="binding site" evidence="10">
    <location>
        <position position="10"/>
    </location>
    <ligand>
        <name>Mg(2+)</name>
        <dbReference type="ChEBI" id="CHEBI:18420"/>
    </ligand>
</feature>
<evidence type="ECO:0000256" key="9">
    <source>
        <dbReference type="ARBA" id="ARBA00023277"/>
    </source>
</evidence>
<dbReference type="InterPro" id="IPR023214">
    <property type="entry name" value="HAD_sf"/>
</dbReference>
<organism evidence="11 12">
    <name type="scientific">Amorphus orientalis</name>
    <dbReference type="NCBI Taxonomy" id="649198"/>
    <lineage>
        <taxon>Bacteria</taxon>
        <taxon>Pseudomonadati</taxon>
        <taxon>Pseudomonadota</taxon>
        <taxon>Alphaproteobacteria</taxon>
        <taxon>Hyphomicrobiales</taxon>
        <taxon>Amorphaceae</taxon>
        <taxon>Amorphus</taxon>
    </lineage>
</organism>
<keyword evidence="7 10" id="KW-0378">Hydrolase</keyword>
<comment type="function">
    <text evidence="10">Specifically catalyzes the dephosphorylation of 2-phosphoglycolate. Is involved in the dissimilation of the intracellular 2-phosphoglycolate formed during the DNA repair of 3'-phosphoglycolate ends, a major class of DNA lesions induced by oxidative stress.</text>
</comment>
<evidence type="ECO:0000256" key="4">
    <source>
        <dbReference type="ARBA" id="ARBA00006171"/>
    </source>
</evidence>
<keyword evidence="9 10" id="KW-0119">Carbohydrate metabolism</keyword>
<feature type="binding site" evidence="10">
    <location>
        <position position="12"/>
    </location>
    <ligand>
        <name>Mg(2+)</name>
        <dbReference type="ChEBI" id="CHEBI:18420"/>
    </ligand>
</feature>
<dbReference type="FunFam" id="3.40.50.1000:FF:000022">
    <property type="entry name" value="Phosphoglycolate phosphatase"/>
    <property type="match status" value="1"/>
</dbReference>
<dbReference type="GO" id="GO:0008967">
    <property type="term" value="F:phosphoglycolate phosphatase activity"/>
    <property type="evidence" value="ECO:0007669"/>
    <property type="project" value="UniProtKB-UniRule"/>
</dbReference>
<evidence type="ECO:0000256" key="3">
    <source>
        <dbReference type="ARBA" id="ARBA00004818"/>
    </source>
</evidence>
<dbReference type="InterPro" id="IPR006439">
    <property type="entry name" value="HAD-SF_hydro_IA"/>
</dbReference>
<evidence type="ECO:0000256" key="1">
    <source>
        <dbReference type="ARBA" id="ARBA00000830"/>
    </source>
</evidence>
<dbReference type="HAMAP" id="MF_00495">
    <property type="entry name" value="GPH_hydrolase_bact"/>
    <property type="match status" value="1"/>
</dbReference>
<dbReference type="NCBIfam" id="TIGR01509">
    <property type="entry name" value="HAD-SF-IA-v3"/>
    <property type="match status" value="1"/>
</dbReference>
<dbReference type="GO" id="GO:0005829">
    <property type="term" value="C:cytosol"/>
    <property type="evidence" value="ECO:0007669"/>
    <property type="project" value="TreeGrafter"/>
</dbReference>
<keyword evidence="6 10" id="KW-0479">Metal-binding</keyword>
<evidence type="ECO:0000256" key="8">
    <source>
        <dbReference type="ARBA" id="ARBA00022842"/>
    </source>
</evidence>
<evidence type="ECO:0000313" key="12">
    <source>
        <dbReference type="Proteomes" id="UP001229244"/>
    </source>
</evidence>
<reference evidence="11" key="1">
    <citation type="submission" date="2023-07" db="EMBL/GenBank/DDBJ databases">
        <title>Genomic Encyclopedia of Type Strains, Phase IV (KMG-IV): sequencing the most valuable type-strain genomes for metagenomic binning, comparative biology and taxonomic classification.</title>
        <authorList>
            <person name="Goeker M."/>
        </authorList>
    </citation>
    <scope>NUCLEOTIDE SEQUENCE</scope>
    <source>
        <strain evidence="11">DSM 21202</strain>
    </source>
</reference>
<dbReference type="EMBL" id="JAUSUL010000002">
    <property type="protein sequence ID" value="MDQ0315969.1"/>
    <property type="molecule type" value="Genomic_DNA"/>
</dbReference>
<dbReference type="GO" id="GO:0006281">
    <property type="term" value="P:DNA repair"/>
    <property type="evidence" value="ECO:0007669"/>
    <property type="project" value="TreeGrafter"/>
</dbReference>
<name>A0AAE3VNN9_9HYPH</name>
<dbReference type="PANTHER" id="PTHR43434:SF1">
    <property type="entry name" value="PHOSPHOGLYCOLATE PHOSPHATASE"/>
    <property type="match status" value="1"/>
</dbReference>
<keyword evidence="12" id="KW-1185">Reference proteome</keyword>
<dbReference type="Proteomes" id="UP001229244">
    <property type="component" value="Unassembled WGS sequence"/>
</dbReference>
<evidence type="ECO:0000256" key="7">
    <source>
        <dbReference type="ARBA" id="ARBA00022801"/>
    </source>
</evidence>
<gene>
    <name evidence="11" type="ORF">J2S73_002426</name>
</gene>
<dbReference type="GO" id="GO:0046872">
    <property type="term" value="F:metal ion binding"/>
    <property type="evidence" value="ECO:0007669"/>
    <property type="project" value="UniProtKB-KW"/>
</dbReference>
<dbReference type="PANTHER" id="PTHR43434">
    <property type="entry name" value="PHOSPHOGLYCOLATE PHOSPHATASE"/>
    <property type="match status" value="1"/>
</dbReference>
<evidence type="ECO:0000313" key="11">
    <source>
        <dbReference type="EMBL" id="MDQ0315969.1"/>
    </source>
</evidence>
<dbReference type="Gene3D" id="1.10.150.240">
    <property type="entry name" value="Putative phosphatase, domain 2"/>
    <property type="match status" value="1"/>
</dbReference>
<dbReference type="SUPFAM" id="SSF56784">
    <property type="entry name" value="HAD-like"/>
    <property type="match status" value="1"/>
</dbReference>
<evidence type="ECO:0000256" key="2">
    <source>
        <dbReference type="ARBA" id="ARBA00001946"/>
    </source>
</evidence>
<dbReference type="GO" id="GO:0046295">
    <property type="term" value="P:glycolate biosynthetic process"/>
    <property type="evidence" value="ECO:0007669"/>
    <property type="project" value="UniProtKB-UniRule"/>
</dbReference>
<keyword evidence="8 10" id="KW-0460">Magnesium</keyword>
<dbReference type="SFLD" id="SFLDG01135">
    <property type="entry name" value="C1.5.6:_HAD__Beta-PGM__Phospha"/>
    <property type="match status" value="1"/>
</dbReference>
<evidence type="ECO:0000256" key="5">
    <source>
        <dbReference type="ARBA" id="ARBA00013078"/>
    </source>
</evidence>
<dbReference type="SFLD" id="SFLDS00003">
    <property type="entry name" value="Haloacid_Dehalogenase"/>
    <property type="match status" value="1"/>
</dbReference>
<dbReference type="RefSeq" id="WP_306885798.1">
    <property type="nucleotide sequence ID" value="NZ_JAUSUL010000002.1"/>
</dbReference>
<comment type="caution">
    <text evidence="11">The sequence shown here is derived from an EMBL/GenBank/DDBJ whole genome shotgun (WGS) entry which is preliminary data.</text>
</comment>
<comment type="similarity">
    <text evidence="4 10">Belongs to the HAD-like hydrolase superfamily. CbbY/CbbZ/Gph/YieH family.</text>
</comment>
<dbReference type="EC" id="3.1.3.18" evidence="5 10"/>
<evidence type="ECO:0000256" key="10">
    <source>
        <dbReference type="HAMAP-Rule" id="MF_00495"/>
    </source>
</evidence>
<protein>
    <recommendedName>
        <fullName evidence="5 10">Phosphoglycolate phosphatase</fullName>
        <shortName evidence="10">PGP</shortName>
        <shortName evidence="10">PGPase</shortName>
        <ecNumber evidence="5 10">3.1.3.18</ecNumber>
    </recommendedName>
</protein>
<comment type="cofactor">
    <cofactor evidence="2 10">
        <name>Mg(2+)</name>
        <dbReference type="ChEBI" id="CHEBI:18420"/>
    </cofactor>
</comment>
<dbReference type="AlphaFoldDB" id="A0AAE3VNN9"/>
<feature type="binding site" evidence="10">
    <location>
        <position position="172"/>
    </location>
    <ligand>
        <name>Mg(2+)</name>
        <dbReference type="ChEBI" id="CHEBI:18420"/>
    </ligand>
</feature>
<dbReference type="NCBIfam" id="TIGR01549">
    <property type="entry name" value="HAD-SF-IA-v1"/>
    <property type="match status" value="1"/>
</dbReference>
<dbReference type="NCBIfam" id="TIGR01449">
    <property type="entry name" value="PGP_bact"/>
    <property type="match status" value="1"/>
</dbReference>
<dbReference type="InterPro" id="IPR023198">
    <property type="entry name" value="PGP-like_dom2"/>
</dbReference>
<accession>A0AAE3VNN9</accession>
<dbReference type="InterPro" id="IPR050155">
    <property type="entry name" value="HAD-like_hydrolase_sf"/>
</dbReference>
<sequence>MTSPQTLVFDLDGTLIETAPDLTAALNAVLAIEGLPRVDPARTRTMIGRGARAMISRALSDLSEPADDARLDRMLDAFLAHYGDNIAVESHPYPGLLPALDQLEEAGWRFAVCTNKREPLAVKLLEALGIAGRFGCIAGPDTFGMAKPDPRHLLSTIETAGGDPERAIMVGDSATDVDTARAAGTPVIGVSFGYTDVPMHALAPDILLRHYDDLPAAVDRLVEDWGKATAR</sequence>
<comment type="pathway">
    <text evidence="3 10">Organic acid metabolism; glycolate biosynthesis; glycolate from 2-phosphoglycolate: step 1/1.</text>
</comment>
<dbReference type="Gene3D" id="3.40.50.1000">
    <property type="entry name" value="HAD superfamily/HAD-like"/>
    <property type="match status" value="1"/>
</dbReference>
<feature type="active site" description="Nucleophile" evidence="10">
    <location>
        <position position="10"/>
    </location>
</feature>
<dbReference type="GO" id="GO:0005975">
    <property type="term" value="P:carbohydrate metabolic process"/>
    <property type="evidence" value="ECO:0007669"/>
    <property type="project" value="InterPro"/>
</dbReference>
<comment type="catalytic activity">
    <reaction evidence="1 10">
        <text>2-phosphoglycolate + H2O = glycolate + phosphate</text>
        <dbReference type="Rhea" id="RHEA:14369"/>
        <dbReference type="ChEBI" id="CHEBI:15377"/>
        <dbReference type="ChEBI" id="CHEBI:29805"/>
        <dbReference type="ChEBI" id="CHEBI:43474"/>
        <dbReference type="ChEBI" id="CHEBI:58033"/>
        <dbReference type="EC" id="3.1.3.18"/>
    </reaction>
</comment>
<dbReference type="SFLD" id="SFLDG01129">
    <property type="entry name" value="C1.5:_HAD__Beta-PGM__Phosphata"/>
    <property type="match status" value="1"/>
</dbReference>
<proteinExistence type="inferred from homology"/>
<dbReference type="InterPro" id="IPR037512">
    <property type="entry name" value="PGPase_prok"/>
</dbReference>
<dbReference type="InterPro" id="IPR036412">
    <property type="entry name" value="HAD-like_sf"/>
</dbReference>